<dbReference type="PANTHER" id="PTHR42912:SF80">
    <property type="entry name" value="METHYLTRANSFERASE DOMAIN-CONTAINING PROTEIN"/>
    <property type="match status" value="1"/>
</dbReference>
<feature type="domain" description="Methyltransferase type 11" evidence="1">
    <location>
        <begin position="49"/>
        <end position="145"/>
    </location>
</feature>
<gene>
    <name evidence="2" type="ORF">IMSHALPRED_006059</name>
</gene>
<dbReference type="SUPFAM" id="SSF53335">
    <property type="entry name" value="S-adenosyl-L-methionine-dependent methyltransferases"/>
    <property type="match status" value="1"/>
</dbReference>
<dbReference type="OrthoDB" id="2013972at2759"/>
<reference evidence="2" key="1">
    <citation type="submission" date="2021-03" db="EMBL/GenBank/DDBJ databases">
        <authorList>
            <person name="Tagirdzhanova G."/>
        </authorList>
    </citation>
    <scope>NUCLEOTIDE SEQUENCE</scope>
</reference>
<dbReference type="Pfam" id="PF08241">
    <property type="entry name" value="Methyltransf_11"/>
    <property type="match status" value="1"/>
</dbReference>
<dbReference type="Proteomes" id="UP000664534">
    <property type="component" value="Unassembled WGS sequence"/>
</dbReference>
<proteinExistence type="predicted"/>
<keyword evidence="3" id="KW-1185">Reference proteome</keyword>
<organism evidence="2 3">
    <name type="scientific">Imshaugia aleurites</name>
    <dbReference type="NCBI Taxonomy" id="172621"/>
    <lineage>
        <taxon>Eukaryota</taxon>
        <taxon>Fungi</taxon>
        <taxon>Dikarya</taxon>
        <taxon>Ascomycota</taxon>
        <taxon>Pezizomycotina</taxon>
        <taxon>Lecanoromycetes</taxon>
        <taxon>OSLEUM clade</taxon>
        <taxon>Lecanoromycetidae</taxon>
        <taxon>Lecanorales</taxon>
        <taxon>Lecanorineae</taxon>
        <taxon>Parmeliaceae</taxon>
        <taxon>Imshaugia</taxon>
    </lineage>
</organism>
<evidence type="ECO:0000313" key="2">
    <source>
        <dbReference type="EMBL" id="CAF9924016.1"/>
    </source>
</evidence>
<protein>
    <recommendedName>
        <fullName evidence="1">Methyltransferase type 11 domain-containing protein</fullName>
    </recommendedName>
</protein>
<name>A0A8H3FG89_9LECA</name>
<comment type="caution">
    <text evidence="2">The sequence shown here is derived from an EMBL/GenBank/DDBJ whole genome shotgun (WGS) entry which is preliminary data.</text>
</comment>
<dbReference type="GO" id="GO:0008757">
    <property type="term" value="F:S-adenosylmethionine-dependent methyltransferase activity"/>
    <property type="evidence" value="ECO:0007669"/>
    <property type="project" value="InterPro"/>
</dbReference>
<accession>A0A8H3FG89</accession>
<dbReference type="InterPro" id="IPR050508">
    <property type="entry name" value="Methyltransf_Superfamily"/>
</dbReference>
<dbReference type="AlphaFoldDB" id="A0A8H3FG89"/>
<dbReference type="InterPro" id="IPR029063">
    <property type="entry name" value="SAM-dependent_MTases_sf"/>
</dbReference>
<dbReference type="Gene3D" id="3.40.50.150">
    <property type="entry name" value="Vaccinia Virus protein VP39"/>
    <property type="match status" value="1"/>
</dbReference>
<sequence>MSSNDSDSWGAVASSYVQVERLTTPPCQTLVNRVSLLLPLNVPNTIAFDNGCGTGVLSAVLRQQYPRLPLLATDASHGMVNILRRRIEHRKWDEVRTRVVDSRNLEGIQDGSFTHVFSTFMVCLAPEPDKIVGEMQRVMKPGGVLGLAVWGDPQFGPFSTPWEKACRRLVPDYEAPMVMDAKWTFAASVEAGLVEAGFKDVVVWEEDVPWRWDDVEAVSKYYLEGNNPGNVGMIDAFKARGGDVEEVRPIFEGIIKEDCGQKDGSIELHAPATLATARK</sequence>
<dbReference type="PANTHER" id="PTHR42912">
    <property type="entry name" value="METHYLTRANSFERASE"/>
    <property type="match status" value="1"/>
</dbReference>
<dbReference type="EMBL" id="CAJPDT010000035">
    <property type="protein sequence ID" value="CAF9924016.1"/>
    <property type="molecule type" value="Genomic_DNA"/>
</dbReference>
<dbReference type="InterPro" id="IPR013216">
    <property type="entry name" value="Methyltransf_11"/>
</dbReference>
<evidence type="ECO:0000259" key="1">
    <source>
        <dbReference type="Pfam" id="PF08241"/>
    </source>
</evidence>
<evidence type="ECO:0000313" key="3">
    <source>
        <dbReference type="Proteomes" id="UP000664534"/>
    </source>
</evidence>
<dbReference type="CDD" id="cd02440">
    <property type="entry name" value="AdoMet_MTases"/>
    <property type="match status" value="1"/>
</dbReference>